<dbReference type="OrthoDB" id="5399569at2759"/>
<reference evidence="1 2" key="1">
    <citation type="submission" date="2016-06" db="EMBL/GenBank/DDBJ databases">
        <title>Comparative genomics of the ectomycorrhizal sister species Rhizopogon vinicolor and Rhizopogon vesiculosus (Basidiomycota: Boletales) reveals a divergence of the mating type B locus.</title>
        <authorList>
            <consortium name="DOE Joint Genome Institute"/>
            <person name="Mujic A.B."/>
            <person name="Kuo A."/>
            <person name="Tritt A."/>
            <person name="Lipzen A."/>
            <person name="Chen C."/>
            <person name="Johnson J."/>
            <person name="Sharma A."/>
            <person name="Barry K."/>
            <person name="Grigoriev I.V."/>
            <person name="Spatafora J.W."/>
        </authorList>
    </citation>
    <scope>NUCLEOTIDE SEQUENCE [LARGE SCALE GENOMIC DNA]</scope>
    <source>
        <strain evidence="1 2">AM-OR11-026</strain>
    </source>
</reference>
<name>A0A1B7MIU4_9AGAM</name>
<dbReference type="EMBL" id="KV448983">
    <property type="protein sequence ID" value="OAX32527.1"/>
    <property type="molecule type" value="Genomic_DNA"/>
</dbReference>
<dbReference type="InParanoid" id="A0A1B7MIU4"/>
<accession>A0A1B7MIU4</accession>
<dbReference type="AlphaFoldDB" id="A0A1B7MIU4"/>
<evidence type="ECO:0000313" key="1">
    <source>
        <dbReference type="EMBL" id="OAX32527.1"/>
    </source>
</evidence>
<sequence>MVDCWTHLNIQPFNHLDLAATLIFRMWIGIAEYLFRSTERLDAAIRSAVYDVMLRLDDLEFVVAARGWSQCVSFGSFDLYKRRFLETASFFESRFDEASAIGSEMIKAISES</sequence>
<organism evidence="1 2">
    <name type="scientific">Rhizopogon vinicolor AM-OR11-026</name>
    <dbReference type="NCBI Taxonomy" id="1314800"/>
    <lineage>
        <taxon>Eukaryota</taxon>
        <taxon>Fungi</taxon>
        <taxon>Dikarya</taxon>
        <taxon>Basidiomycota</taxon>
        <taxon>Agaricomycotina</taxon>
        <taxon>Agaricomycetes</taxon>
        <taxon>Agaricomycetidae</taxon>
        <taxon>Boletales</taxon>
        <taxon>Suillineae</taxon>
        <taxon>Rhizopogonaceae</taxon>
        <taxon>Rhizopogon</taxon>
    </lineage>
</organism>
<dbReference type="Proteomes" id="UP000092154">
    <property type="component" value="Unassembled WGS sequence"/>
</dbReference>
<gene>
    <name evidence="1" type="ORF">K503DRAFT_776585</name>
</gene>
<protein>
    <submittedName>
        <fullName evidence="1">Uncharacterized protein</fullName>
    </submittedName>
</protein>
<dbReference type="InterPro" id="IPR008927">
    <property type="entry name" value="6-PGluconate_DH-like_C_sf"/>
</dbReference>
<dbReference type="SUPFAM" id="SSF48179">
    <property type="entry name" value="6-phosphogluconate dehydrogenase C-terminal domain-like"/>
    <property type="match status" value="1"/>
</dbReference>
<evidence type="ECO:0000313" key="2">
    <source>
        <dbReference type="Proteomes" id="UP000092154"/>
    </source>
</evidence>
<dbReference type="STRING" id="1314800.A0A1B7MIU4"/>
<dbReference type="Gene3D" id="1.10.3660.10">
    <property type="entry name" value="6-phosphogluconate dehydrogenase C-terminal like domain"/>
    <property type="match status" value="1"/>
</dbReference>
<keyword evidence="2" id="KW-1185">Reference proteome</keyword>
<proteinExistence type="predicted"/>